<feature type="domain" description="SWIM-type" evidence="3">
    <location>
        <begin position="246"/>
        <end position="285"/>
    </location>
</feature>
<comment type="caution">
    <text evidence="4">The sequence shown here is derived from an EMBL/GenBank/DDBJ whole genome shotgun (WGS) entry which is preliminary data.</text>
</comment>
<dbReference type="InterPro" id="IPR007527">
    <property type="entry name" value="Znf_SWIM"/>
</dbReference>
<dbReference type="Proteomes" id="UP001174136">
    <property type="component" value="Unassembled WGS sequence"/>
</dbReference>
<protein>
    <recommendedName>
        <fullName evidence="3">SWIM-type domain-containing protein</fullName>
    </recommendedName>
</protein>
<sequence>MSAVLLEAPPPWRRQPAATAPPAAHVARVSHANPTLPLRPGDRRPGAAAPAGGGVSGLAGCRGWLDGFRRRPGSWAAEHGALGSWSPGRGAAGLGCSRLDPGEASGRRLPVAGELVLGWLSSAAAGGSNAALDSPSVSRPGRRSPTLGASVAGLSGHTPPKWLSLGPSDTGHGAEKREVRNRAKILSRRRDLCHFDVTMSRDSLGTDLPRISITDVYRLVQTGSSAPRSKREKGYKMYLSSYIDNYEGKITFENSTPVHIAMAECSCVAGTALCNHNVALLYQTAHYSTLKLKAVPPVLSCTETEQRWHKPRTMGVKPGRVGDMVFISTRPKSRQYTVVDGVRSNRYKAVRGDLPDPDVLKVDEAYKDFTADIAPLITTMAISSDVPLVNSAYGPVQEGSPISTLLLAGTEPVKLEGPY</sequence>
<dbReference type="EMBL" id="JAOPHQ010000298">
    <property type="protein sequence ID" value="KAK0155175.1"/>
    <property type="molecule type" value="Genomic_DNA"/>
</dbReference>
<proteinExistence type="predicted"/>
<reference evidence="4" key="1">
    <citation type="journal article" date="2023" name="Front. Mar. Sci.">
        <title>A new Merluccius polli reference genome to investigate the effects of global change in West African waters.</title>
        <authorList>
            <person name="Mateo J.L."/>
            <person name="Blanco-Fernandez C."/>
            <person name="Garcia-Vazquez E."/>
            <person name="Machado-Schiaffino G."/>
        </authorList>
    </citation>
    <scope>NUCLEOTIDE SEQUENCE</scope>
    <source>
        <strain evidence="4">C29</strain>
        <tissue evidence="4">Fin</tissue>
    </source>
</reference>
<dbReference type="GO" id="GO:0008270">
    <property type="term" value="F:zinc ion binding"/>
    <property type="evidence" value="ECO:0007669"/>
    <property type="project" value="UniProtKB-KW"/>
</dbReference>
<gene>
    <name evidence="4" type="ORF">N1851_002500</name>
</gene>
<evidence type="ECO:0000259" key="3">
    <source>
        <dbReference type="PROSITE" id="PS50966"/>
    </source>
</evidence>
<feature type="region of interest" description="Disordered" evidence="2">
    <location>
        <begin position="126"/>
        <end position="176"/>
    </location>
</feature>
<evidence type="ECO:0000256" key="2">
    <source>
        <dbReference type="SAM" id="MobiDB-lite"/>
    </source>
</evidence>
<organism evidence="4 5">
    <name type="scientific">Merluccius polli</name>
    <name type="common">Benguela hake</name>
    <name type="synonym">Merluccius cadenati</name>
    <dbReference type="NCBI Taxonomy" id="89951"/>
    <lineage>
        <taxon>Eukaryota</taxon>
        <taxon>Metazoa</taxon>
        <taxon>Chordata</taxon>
        <taxon>Craniata</taxon>
        <taxon>Vertebrata</taxon>
        <taxon>Euteleostomi</taxon>
        <taxon>Actinopterygii</taxon>
        <taxon>Neopterygii</taxon>
        <taxon>Teleostei</taxon>
        <taxon>Neoteleostei</taxon>
        <taxon>Acanthomorphata</taxon>
        <taxon>Zeiogadaria</taxon>
        <taxon>Gadariae</taxon>
        <taxon>Gadiformes</taxon>
        <taxon>Gadoidei</taxon>
        <taxon>Merlucciidae</taxon>
        <taxon>Merluccius</taxon>
    </lineage>
</organism>
<feature type="compositionally biased region" description="Low complexity" evidence="2">
    <location>
        <begin position="126"/>
        <end position="145"/>
    </location>
</feature>
<keyword evidence="1" id="KW-0862">Zinc</keyword>
<keyword evidence="1" id="KW-0479">Metal-binding</keyword>
<accession>A0AA47NBI0</accession>
<keyword evidence="5" id="KW-1185">Reference proteome</keyword>
<dbReference type="PROSITE" id="PS50966">
    <property type="entry name" value="ZF_SWIM"/>
    <property type="match status" value="1"/>
</dbReference>
<keyword evidence="1" id="KW-0863">Zinc-finger</keyword>
<evidence type="ECO:0000313" key="5">
    <source>
        <dbReference type="Proteomes" id="UP001174136"/>
    </source>
</evidence>
<evidence type="ECO:0000313" key="4">
    <source>
        <dbReference type="EMBL" id="KAK0155175.1"/>
    </source>
</evidence>
<feature type="compositionally biased region" description="Low complexity" evidence="2">
    <location>
        <begin position="14"/>
        <end position="27"/>
    </location>
</feature>
<feature type="region of interest" description="Disordered" evidence="2">
    <location>
        <begin position="1"/>
        <end position="54"/>
    </location>
</feature>
<name>A0AA47NBI0_MERPO</name>
<evidence type="ECO:0000256" key="1">
    <source>
        <dbReference type="PROSITE-ProRule" id="PRU00325"/>
    </source>
</evidence>
<dbReference type="AlphaFoldDB" id="A0AA47NBI0"/>